<evidence type="ECO:0000256" key="5">
    <source>
        <dbReference type="HAMAP-Rule" id="MF_00198"/>
    </source>
</evidence>
<keyword evidence="3 5" id="KW-0745">Spermidine biosynthesis</keyword>
<evidence type="ECO:0000256" key="6">
    <source>
        <dbReference type="PROSITE-ProRule" id="PRU00354"/>
    </source>
</evidence>
<dbReference type="RefSeq" id="WP_115999753.1">
    <property type="nucleotide sequence ID" value="NZ_QUOV01000001.1"/>
</dbReference>
<dbReference type="NCBIfam" id="TIGR00417">
    <property type="entry name" value="speE"/>
    <property type="match status" value="1"/>
</dbReference>
<dbReference type="HAMAP" id="MF_00198">
    <property type="entry name" value="Spermidine_synth"/>
    <property type="match status" value="1"/>
</dbReference>
<keyword evidence="4 5" id="KW-0620">Polyamine biosynthesis</keyword>
<evidence type="ECO:0000256" key="3">
    <source>
        <dbReference type="ARBA" id="ARBA00023066"/>
    </source>
</evidence>
<evidence type="ECO:0000256" key="1">
    <source>
        <dbReference type="ARBA" id="ARBA00007867"/>
    </source>
</evidence>
<dbReference type="GO" id="GO:0004766">
    <property type="term" value="F:spermidine synthase activity"/>
    <property type="evidence" value="ECO:0007669"/>
    <property type="project" value="UniProtKB-UniRule"/>
</dbReference>
<dbReference type="PANTHER" id="PTHR11558:SF11">
    <property type="entry name" value="SPERMIDINE SYNTHASE"/>
    <property type="match status" value="1"/>
</dbReference>
<evidence type="ECO:0000256" key="4">
    <source>
        <dbReference type="ARBA" id="ARBA00023115"/>
    </source>
</evidence>
<proteinExistence type="inferred from homology"/>
<dbReference type="UniPathway" id="UPA00248">
    <property type="reaction ID" value="UER00314"/>
</dbReference>
<accession>A0A3E0UDX2</accession>
<feature type="binding site" evidence="5">
    <location>
        <begin position="161"/>
        <end position="164"/>
    </location>
    <ligand>
        <name>spermidine</name>
        <dbReference type="ChEBI" id="CHEBI:57834"/>
    </ligand>
</feature>
<dbReference type="AlphaFoldDB" id="A0A3E0UDX2"/>
<evidence type="ECO:0000259" key="9">
    <source>
        <dbReference type="PROSITE" id="PS51006"/>
    </source>
</evidence>
<dbReference type="Gene3D" id="2.30.140.10">
    <property type="entry name" value="Spermidine synthase, tetramerisation domain"/>
    <property type="match status" value="1"/>
</dbReference>
<gene>
    <name evidence="5" type="primary">speE</name>
    <name evidence="10" type="ORF">DXX92_06740</name>
</gene>
<dbReference type="EC" id="2.5.1.16" evidence="5"/>
<dbReference type="Pfam" id="PF01564">
    <property type="entry name" value="Spermine_synth"/>
    <property type="match status" value="1"/>
</dbReference>
<dbReference type="Gene3D" id="3.40.50.150">
    <property type="entry name" value="Vaccinia Virus protein VP39"/>
    <property type="match status" value="1"/>
</dbReference>
<comment type="catalytic activity">
    <reaction evidence="5 8">
        <text>S-adenosyl 3-(methylsulfanyl)propylamine + putrescine = S-methyl-5'-thioadenosine + spermidine + H(+)</text>
        <dbReference type="Rhea" id="RHEA:12721"/>
        <dbReference type="ChEBI" id="CHEBI:15378"/>
        <dbReference type="ChEBI" id="CHEBI:17509"/>
        <dbReference type="ChEBI" id="CHEBI:57443"/>
        <dbReference type="ChEBI" id="CHEBI:57834"/>
        <dbReference type="ChEBI" id="CHEBI:326268"/>
        <dbReference type="EC" id="2.5.1.16"/>
    </reaction>
</comment>
<dbReference type="InterPro" id="IPR029063">
    <property type="entry name" value="SAM-dependent_MTases_sf"/>
</dbReference>
<dbReference type="NCBIfam" id="NF002010">
    <property type="entry name" value="PRK00811.1"/>
    <property type="match status" value="1"/>
</dbReference>
<dbReference type="InterPro" id="IPR037163">
    <property type="entry name" value="Spermidine_synt_N_sf"/>
</dbReference>
<comment type="pathway">
    <text evidence="5">Amine and polyamine biosynthesis; spermidine biosynthesis; spermidine from putrescine: step 1/1.</text>
</comment>
<dbReference type="PANTHER" id="PTHR11558">
    <property type="entry name" value="SPERMIDINE/SPERMINE SYNTHASE"/>
    <property type="match status" value="1"/>
</dbReference>
<dbReference type="Proteomes" id="UP000256999">
    <property type="component" value="Unassembled WGS sequence"/>
</dbReference>
<protein>
    <recommendedName>
        <fullName evidence="5">Polyamine aminopropyltransferase</fullName>
    </recommendedName>
    <alternativeName>
        <fullName evidence="5">Putrescine aminopropyltransferase</fullName>
        <shortName evidence="5">PAPT</shortName>
    </alternativeName>
    <alternativeName>
        <fullName evidence="5">Spermidine synthase</fullName>
        <shortName evidence="5">SPDS</shortName>
        <shortName evidence="5">SPDSY</shortName>
        <ecNumber evidence="5">2.5.1.16</ecNumber>
    </alternativeName>
</protein>
<dbReference type="SUPFAM" id="SSF53335">
    <property type="entry name" value="S-adenosyl-L-methionine-dependent methyltransferases"/>
    <property type="match status" value="1"/>
</dbReference>
<dbReference type="PROSITE" id="PS51006">
    <property type="entry name" value="PABS_2"/>
    <property type="match status" value="1"/>
</dbReference>
<sequence length="291" mass="32243">MHSNLWVEEKFEDFLGLKFKVEKVLFSGKSEFQTVDVVETKGHGKMLLNDGLIMVTERDEFAYHDMITHVPLFVHPNPKNVLVIGGGDGGTAREVIRHPGVEKCTMVEIDGMVVDACKAHIPQTASALDDPRINLIIGDGVKFVAEHSHQDRDKFDVIIVDSTDPIGPAQPLFGEAFYQDVFNCLTDDGIVVSQGESSWYAMDIQQSLLKVLNAVFPSSYLYSFSNLTYPGGLWSFTFASKKYHPVNDFNPARVADSSLDFDYYNAALHSAAFALPSFVQKGLAGLIDNDK</sequence>
<feature type="active site" description="Proton acceptor" evidence="5 6">
    <location>
        <position position="161"/>
    </location>
</feature>
<dbReference type="Pfam" id="PF17284">
    <property type="entry name" value="Spermine_synt_N"/>
    <property type="match status" value="1"/>
</dbReference>
<dbReference type="OrthoDB" id="9793120at2"/>
<organism evidence="10 11">
    <name type="scientific">Thalassotalea euphylliae</name>
    <dbReference type="NCBI Taxonomy" id="1655234"/>
    <lineage>
        <taxon>Bacteria</taxon>
        <taxon>Pseudomonadati</taxon>
        <taxon>Pseudomonadota</taxon>
        <taxon>Gammaproteobacteria</taxon>
        <taxon>Alteromonadales</taxon>
        <taxon>Colwelliaceae</taxon>
        <taxon>Thalassotalea</taxon>
    </lineage>
</organism>
<dbReference type="InterPro" id="IPR030373">
    <property type="entry name" value="PABS_CS"/>
</dbReference>
<reference evidence="10 11" key="1">
    <citation type="submission" date="2018-08" db="EMBL/GenBank/DDBJ databases">
        <title>Thalassotalea euphylliae genome.</title>
        <authorList>
            <person name="Summers S."/>
            <person name="Rice S.A."/>
            <person name="Freckelton M.L."/>
            <person name="Nedved B.T."/>
            <person name="Hadfield M.G."/>
        </authorList>
    </citation>
    <scope>NUCLEOTIDE SEQUENCE [LARGE SCALE GENOMIC DNA]</scope>
    <source>
        <strain evidence="10 11">H2</strain>
    </source>
</reference>
<dbReference type="InterPro" id="IPR030374">
    <property type="entry name" value="PABS"/>
</dbReference>
<dbReference type="PROSITE" id="PS01330">
    <property type="entry name" value="PABS_1"/>
    <property type="match status" value="1"/>
</dbReference>
<evidence type="ECO:0000313" key="10">
    <source>
        <dbReference type="EMBL" id="REL35079.1"/>
    </source>
</evidence>
<keyword evidence="2 5" id="KW-0808">Transferase</keyword>
<evidence type="ECO:0000256" key="8">
    <source>
        <dbReference type="RuleBase" id="RU003837"/>
    </source>
</evidence>
<feature type="binding site" evidence="5">
    <location>
        <position position="64"/>
    </location>
    <ligand>
        <name>spermidine</name>
        <dbReference type="ChEBI" id="CHEBI:57834"/>
    </ligand>
</feature>
<feature type="binding site" evidence="5">
    <location>
        <begin position="139"/>
        <end position="140"/>
    </location>
    <ligand>
        <name>S-methyl-5'-thioadenosine</name>
        <dbReference type="ChEBI" id="CHEBI:17509"/>
    </ligand>
</feature>
<feature type="domain" description="PABS" evidence="9">
    <location>
        <begin position="4"/>
        <end position="241"/>
    </location>
</feature>
<feature type="binding site" evidence="5">
    <location>
        <position position="168"/>
    </location>
    <ligand>
        <name>S-methyl-5'-thioadenosine</name>
        <dbReference type="ChEBI" id="CHEBI:17509"/>
    </ligand>
</feature>
<evidence type="ECO:0000256" key="2">
    <source>
        <dbReference type="ARBA" id="ARBA00022679"/>
    </source>
</evidence>
<dbReference type="GO" id="GO:0008295">
    <property type="term" value="P:spermidine biosynthetic process"/>
    <property type="evidence" value="ECO:0007669"/>
    <property type="project" value="UniProtKB-UniRule"/>
</dbReference>
<feature type="binding site" evidence="5">
    <location>
        <position position="88"/>
    </location>
    <ligand>
        <name>spermidine</name>
        <dbReference type="ChEBI" id="CHEBI:57834"/>
    </ligand>
</feature>
<evidence type="ECO:0000256" key="7">
    <source>
        <dbReference type="RuleBase" id="RU003836"/>
    </source>
</evidence>
<feature type="binding site" evidence="5">
    <location>
        <position position="33"/>
    </location>
    <ligand>
        <name>S-methyl-5'-thioadenosine</name>
        <dbReference type="ChEBI" id="CHEBI:17509"/>
    </ligand>
</feature>
<comment type="caution">
    <text evidence="10">The sequence shown here is derived from an EMBL/GenBank/DDBJ whole genome shotgun (WGS) entry which is preliminary data.</text>
</comment>
<comment type="similarity">
    <text evidence="1 5 7">Belongs to the spermidine/spermine synthase family.</text>
</comment>
<feature type="binding site" evidence="5">
    <location>
        <position position="108"/>
    </location>
    <ligand>
        <name>S-methyl-5'-thioadenosine</name>
        <dbReference type="ChEBI" id="CHEBI:17509"/>
    </ligand>
</feature>
<comment type="subunit">
    <text evidence="5">Homodimer or homotetramer.</text>
</comment>
<evidence type="ECO:0000313" key="11">
    <source>
        <dbReference type="Proteomes" id="UP000256999"/>
    </source>
</evidence>
<comment type="function">
    <text evidence="5">Catalyzes the irreversible transfer of a propylamine group from the amino donor S-adenosylmethioninamine (decarboxy-AdoMet) to putrescine (1,4-diaminobutane) to yield spermidine.</text>
</comment>
<dbReference type="EMBL" id="QUOV01000001">
    <property type="protein sequence ID" value="REL35079.1"/>
    <property type="molecule type" value="Genomic_DNA"/>
</dbReference>
<dbReference type="GO" id="GO:0005829">
    <property type="term" value="C:cytosol"/>
    <property type="evidence" value="ECO:0007669"/>
    <property type="project" value="TreeGrafter"/>
</dbReference>
<dbReference type="InterPro" id="IPR035246">
    <property type="entry name" value="Spermidine_synt_N"/>
</dbReference>
<dbReference type="CDD" id="cd02440">
    <property type="entry name" value="AdoMet_MTases"/>
    <property type="match status" value="1"/>
</dbReference>
<name>A0A3E0UDX2_9GAMM</name>
<dbReference type="InterPro" id="IPR001045">
    <property type="entry name" value="Spermi_synthase"/>
</dbReference>